<feature type="domain" description="Sey1/RHD3-like three-helix bundle" evidence="1">
    <location>
        <begin position="132"/>
        <end position="325"/>
    </location>
</feature>
<gene>
    <name evidence="2" type="ORF">BJ554DRAFT_4608</name>
</gene>
<dbReference type="Proteomes" id="UP000673691">
    <property type="component" value="Unassembled WGS sequence"/>
</dbReference>
<dbReference type="EMBL" id="JAEFCI010001969">
    <property type="protein sequence ID" value="KAG5462564.1"/>
    <property type="molecule type" value="Genomic_DNA"/>
</dbReference>
<dbReference type="PANTHER" id="PTHR45923:SF2">
    <property type="entry name" value="PROTEIN SEY1"/>
    <property type="match status" value="1"/>
</dbReference>
<dbReference type="InterPro" id="IPR046758">
    <property type="entry name" value="Sey1/RHD3-like_3HB"/>
</dbReference>
<sequence length="360" mass="41210">MADLSVQPKGIETSVVTDFFDMMFTSLPHKILMPDKFDTAANELRRRFTVKSDKDYVFRPIYHKRIPADGFPHYAESIWAKIVSNKDLDLPTQQELLAQYRCDEIASVALGLFTDAVMPYRSPIEGGRIVDGLGPAIARARDELMATFDRDASRYHALVYKRKRAELMRAANTTLATFYLGQLKNLGKKALSDFSKDLNERLNDTIGSLGSLNGSFLEHVKCARELAGKYFILQAEAICLRDTEWSYAEQLSQLWEEIDEVATRRRGEEVSKMVASLERTFIRDISEPLSKHLNEPSSTMWARVIEDYKAAYDRAKEKLIRRAKSGWCFDVKTSVIRCRWSSCQLGPSDRKLAFSRFRCL</sequence>
<dbReference type="PANTHER" id="PTHR45923">
    <property type="entry name" value="PROTEIN SEY1"/>
    <property type="match status" value="1"/>
</dbReference>
<name>A0A8H8DL50_9FUNG</name>
<organism evidence="2 3">
    <name type="scientific">Olpidium bornovanus</name>
    <dbReference type="NCBI Taxonomy" id="278681"/>
    <lineage>
        <taxon>Eukaryota</taxon>
        <taxon>Fungi</taxon>
        <taxon>Fungi incertae sedis</taxon>
        <taxon>Olpidiomycota</taxon>
        <taxon>Olpidiomycotina</taxon>
        <taxon>Olpidiomycetes</taxon>
        <taxon>Olpidiales</taxon>
        <taxon>Olpidiaceae</taxon>
        <taxon>Olpidium</taxon>
    </lineage>
</organism>
<protein>
    <submittedName>
        <fullName evidence="2">RHD3/Sey1</fullName>
    </submittedName>
</protein>
<dbReference type="Pfam" id="PF05879">
    <property type="entry name" value="RHD3_GTPase"/>
    <property type="match status" value="1"/>
</dbReference>
<evidence type="ECO:0000313" key="3">
    <source>
        <dbReference type="Proteomes" id="UP000673691"/>
    </source>
</evidence>
<keyword evidence="3" id="KW-1185">Reference proteome</keyword>
<dbReference type="Pfam" id="PF20428">
    <property type="entry name" value="Sey1_3HB"/>
    <property type="match status" value="1"/>
</dbReference>
<dbReference type="GO" id="GO:0016320">
    <property type="term" value="P:endoplasmic reticulum membrane fusion"/>
    <property type="evidence" value="ECO:0007669"/>
    <property type="project" value="TreeGrafter"/>
</dbReference>
<reference evidence="2 3" key="1">
    <citation type="journal article" name="Sci. Rep.">
        <title>Genome-scale phylogenetic analyses confirm Olpidium as the closest living zoosporic fungus to the non-flagellated, terrestrial fungi.</title>
        <authorList>
            <person name="Chang Y."/>
            <person name="Rochon D."/>
            <person name="Sekimoto S."/>
            <person name="Wang Y."/>
            <person name="Chovatia M."/>
            <person name="Sandor L."/>
            <person name="Salamov A."/>
            <person name="Grigoriev I.V."/>
            <person name="Stajich J.E."/>
            <person name="Spatafora J.W."/>
        </authorList>
    </citation>
    <scope>NUCLEOTIDE SEQUENCE [LARGE SCALE GENOMIC DNA]</scope>
    <source>
        <strain evidence="2">S191</strain>
    </source>
</reference>
<dbReference type="AlphaFoldDB" id="A0A8H8DL50"/>
<dbReference type="InterPro" id="IPR008803">
    <property type="entry name" value="RHD3/Sey1"/>
</dbReference>
<comment type="caution">
    <text evidence="2">The sequence shown here is derived from an EMBL/GenBank/DDBJ whole genome shotgun (WGS) entry which is preliminary data.</text>
</comment>
<accession>A0A8H8DL50</accession>
<proteinExistence type="predicted"/>
<dbReference type="GO" id="GO:0005783">
    <property type="term" value="C:endoplasmic reticulum"/>
    <property type="evidence" value="ECO:0007669"/>
    <property type="project" value="TreeGrafter"/>
</dbReference>
<evidence type="ECO:0000259" key="1">
    <source>
        <dbReference type="Pfam" id="PF20428"/>
    </source>
</evidence>
<evidence type="ECO:0000313" key="2">
    <source>
        <dbReference type="EMBL" id="KAG5462564.1"/>
    </source>
</evidence>
<dbReference type="GO" id="GO:0003924">
    <property type="term" value="F:GTPase activity"/>
    <property type="evidence" value="ECO:0007669"/>
    <property type="project" value="TreeGrafter"/>
</dbReference>
<dbReference type="OrthoDB" id="1597724at2759"/>